<dbReference type="AlphaFoldDB" id="A0A182EJW5"/>
<dbReference type="InterPro" id="IPR012340">
    <property type="entry name" value="NA-bd_OB-fold"/>
</dbReference>
<dbReference type="STRING" id="42157.A0A182EJW5"/>
<dbReference type="WBParaSite" id="nOo.2.0.1.t08400-RA">
    <property type="protein sequence ID" value="nOo.2.0.1.t08400-RA"/>
    <property type="gene ID" value="nOo.2.0.1.g08400"/>
</dbReference>
<dbReference type="PROSITE" id="PS50935">
    <property type="entry name" value="SSB"/>
    <property type="match status" value="1"/>
</dbReference>
<dbReference type="InterPro" id="IPR000424">
    <property type="entry name" value="Primosome_PriB/ssb"/>
</dbReference>
<evidence type="ECO:0000256" key="2">
    <source>
        <dbReference type="PROSITE-ProRule" id="PRU00252"/>
    </source>
</evidence>
<evidence type="ECO:0000313" key="3">
    <source>
        <dbReference type="EMBL" id="VDK89191.1"/>
    </source>
</evidence>
<reference evidence="3 4" key="2">
    <citation type="submission" date="2018-08" db="EMBL/GenBank/DDBJ databases">
        <authorList>
            <person name="Laetsch R D."/>
            <person name="Stevens L."/>
            <person name="Kumar S."/>
            <person name="Blaxter L. M."/>
        </authorList>
    </citation>
    <scope>NUCLEOTIDE SEQUENCE [LARGE SCALE GENOMIC DNA]</scope>
</reference>
<keyword evidence="4" id="KW-1185">Reference proteome</keyword>
<accession>A0A182EJW5</accession>
<dbReference type="OrthoDB" id="5831294at2759"/>
<evidence type="ECO:0000313" key="4">
    <source>
        <dbReference type="Proteomes" id="UP000271087"/>
    </source>
</evidence>
<name>A0A182EJW5_ONCOC</name>
<proteinExistence type="predicted"/>
<organism evidence="5">
    <name type="scientific">Onchocerca ochengi</name>
    <name type="common">Filarial nematode worm</name>
    <dbReference type="NCBI Taxonomy" id="42157"/>
    <lineage>
        <taxon>Eukaryota</taxon>
        <taxon>Metazoa</taxon>
        <taxon>Ecdysozoa</taxon>
        <taxon>Nematoda</taxon>
        <taxon>Chromadorea</taxon>
        <taxon>Rhabditida</taxon>
        <taxon>Spirurina</taxon>
        <taxon>Spiruromorpha</taxon>
        <taxon>Filarioidea</taxon>
        <taxon>Onchocercidae</taxon>
        <taxon>Onchocerca</taxon>
    </lineage>
</organism>
<dbReference type="EMBL" id="UYRW01003495">
    <property type="protein sequence ID" value="VDK89191.1"/>
    <property type="molecule type" value="Genomic_DNA"/>
</dbReference>
<evidence type="ECO:0000256" key="1">
    <source>
        <dbReference type="ARBA" id="ARBA00023125"/>
    </source>
</evidence>
<sequence length="194" mass="21021">MKIGDLSGKMFREVLSRYASSIPAVQQVSRRLFAAQANLQQPTDTSSQTSSDGLNEQINSTVNRRNINRVCLSGTVTSKPFYGTTRNGGKFGVIRITSNSFGGQYDFRVRIGTRTSLAYCKENVGEGSHLFVFGRLATFPRAAADGTQGSSGTVMASRISVESSSATAAINENEQFEDVDLSAEEDLEQIEAKK</sequence>
<protein>
    <submittedName>
        <fullName evidence="5">Single-stranded DNA-binding protein</fullName>
    </submittedName>
</protein>
<gene>
    <name evidence="3" type="ORF">NOO_LOCUS8400</name>
</gene>
<dbReference type="GO" id="GO:0003697">
    <property type="term" value="F:single-stranded DNA binding"/>
    <property type="evidence" value="ECO:0007669"/>
    <property type="project" value="InterPro"/>
</dbReference>
<keyword evidence="1 2" id="KW-0238">DNA-binding</keyword>
<evidence type="ECO:0000313" key="5">
    <source>
        <dbReference type="WBParaSite" id="nOo.2.0.1.t08400-RA"/>
    </source>
</evidence>
<dbReference type="Proteomes" id="UP000271087">
    <property type="component" value="Unassembled WGS sequence"/>
</dbReference>
<reference evidence="5" key="1">
    <citation type="submission" date="2016-06" db="UniProtKB">
        <authorList>
            <consortium name="WormBaseParasite"/>
        </authorList>
    </citation>
    <scope>IDENTIFICATION</scope>
</reference>
<dbReference type="Gene3D" id="2.40.50.140">
    <property type="entry name" value="Nucleic acid-binding proteins"/>
    <property type="match status" value="1"/>
</dbReference>
<dbReference type="SUPFAM" id="SSF50249">
    <property type="entry name" value="Nucleic acid-binding proteins"/>
    <property type="match status" value="1"/>
</dbReference>